<protein>
    <submittedName>
        <fullName evidence="5">GNAT family N-acetyltransferase</fullName>
    </submittedName>
</protein>
<keyword evidence="1 5" id="KW-0808">Transferase</keyword>
<accession>A0A2K8QKD7</accession>
<evidence type="ECO:0000313" key="6">
    <source>
        <dbReference type="Proteomes" id="UP000231901"/>
    </source>
</evidence>
<dbReference type="PANTHER" id="PTHR43792">
    <property type="entry name" value="GNAT FAMILY, PUTATIVE (AFU_ORTHOLOGUE AFUA_3G00765)-RELATED-RELATED"/>
    <property type="match status" value="1"/>
</dbReference>
<dbReference type="SUPFAM" id="SSF55729">
    <property type="entry name" value="Acyl-CoA N-acyltransferases (Nat)"/>
    <property type="match status" value="1"/>
</dbReference>
<gene>
    <name evidence="5" type="ORF">CVE23_05565</name>
</gene>
<dbReference type="CDD" id="cd04301">
    <property type="entry name" value="NAT_SF"/>
    <property type="match status" value="1"/>
</dbReference>
<keyword evidence="2" id="KW-0012">Acyltransferase</keyword>
<evidence type="ECO:0000256" key="2">
    <source>
        <dbReference type="ARBA" id="ARBA00023315"/>
    </source>
</evidence>
<evidence type="ECO:0000256" key="3">
    <source>
        <dbReference type="ARBA" id="ARBA00038502"/>
    </source>
</evidence>
<dbReference type="Proteomes" id="UP000231901">
    <property type="component" value="Chromosome"/>
</dbReference>
<reference evidence="6" key="1">
    <citation type="journal article" date="2018" name="Genome Announc.">
        <title>Complete genome sequence of a Dickeya fangzhongdai type strain causing bleeding canker of pear tree trunks.</title>
        <authorList>
            <person name="Zhao Y."/>
            <person name="Tian Y."/>
            <person name="Li X."/>
            <person name="Hu B."/>
        </authorList>
    </citation>
    <scope>NUCLEOTIDE SEQUENCE [LARGE SCALE GENOMIC DNA]</scope>
    <source>
        <strain evidence="6">DSM 101947</strain>
    </source>
</reference>
<dbReference type="Gene3D" id="3.40.630.30">
    <property type="match status" value="1"/>
</dbReference>
<dbReference type="AlphaFoldDB" id="A0A2K8QKD7"/>
<dbReference type="GeneID" id="66563807"/>
<name>A0A2K8QKD7_9GAMM</name>
<proteinExistence type="inferred from homology"/>
<evidence type="ECO:0000256" key="1">
    <source>
        <dbReference type="ARBA" id="ARBA00022679"/>
    </source>
</evidence>
<dbReference type="PROSITE" id="PS51186">
    <property type="entry name" value="GNAT"/>
    <property type="match status" value="1"/>
</dbReference>
<dbReference type="GO" id="GO:0005737">
    <property type="term" value="C:cytoplasm"/>
    <property type="evidence" value="ECO:0007669"/>
    <property type="project" value="TreeGrafter"/>
</dbReference>
<dbReference type="Pfam" id="PF13302">
    <property type="entry name" value="Acetyltransf_3"/>
    <property type="match status" value="1"/>
</dbReference>
<dbReference type="InterPro" id="IPR000182">
    <property type="entry name" value="GNAT_dom"/>
</dbReference>
<dbReference type="GO" id="GO:0008999">
    <property type="term" value="F:protein-N-terminal-alanine acetyltransferase activity"/>
    <property type="evidence" value="ECO:0007669"/>
    <property type="project" value="TreeGrafter"/>
</dbReference>
<sequence length="189" mass="21686">MSTEKTTLFSTARTDVYCLTEDFSEQLQLFLVENRDNFAPFEPLRSEDYFSLDSIRQRIADSQPDFKAKKCLLLVFTLKGEDKIIGSINFTNFVYGVFQAGYLGFSIDKSYQGKGLMHEALESSIAYVHENYGLHRIMANHLPDNTRSQNILARLGFVREGFAKSYLKINGIWQDHVLNSYITPEKQEG</sequence>
<dbReference type="RefSeq" id="WP_100849070.1">
    <property type="nucleotide sequence ID" value="NZ_BMJF01000004.1"/>
</dbReference>
<comment type="similarity">
    <text evidence="3">Belongs to the acetyltransferase family. RimJ subfamily.</text>
</comment>
<organism evidence="5 6">
    <name type="scientific">Dickeya fangzhongdai</name>
    <dbReference type="NCBI Taxonomy" id="1778540"/>
    <lineage>
        <taxon>Bacteria</taxon>
        <taxon>Pseudomonadati</taxon>
        <taxon>Pseudomonadota</taxon>
        <taxon>Gammaproteobacteria</taxon>
        <taxon>Enterobacterales</taxon>
        <taxon>Pectobacteriaceae</taxon>
        <taxon>Dickeya</taxon>
    </lineage>
</organism>
<dbReference type="InterPro" id="IPR016181">
    <property type="entry name" value="Acyl_CoA_acyltransferase"/>
</dbReference>
<evidence type="ECO:0000259" key="4">
    <source>
        <dbReference type="PROSITE" id="PS51186"/>
    </source>
</evidence>
<evidence type="ECO:0000313" key="5">
    <source>
        <dbReference type="EMBL" id="ATZ93488.1"/>
    </source>
</evidence>
<dbReference type="KEGG" id="dfn:CVE23_05565"/>
<feature type="domain" description="N-acetyltransferase" evidence="4">
    <location>
        <begin position="28"/>
        <end position="184"/>
    </location>
</feature>
<dbReference type="PANTHER" id="PTHR43792:SF8">
    <property type="entry name" value="[RIBOSOMAL PROTEIN US5]-ALANINE N-ACETYLTRANSFERASE"/>
    <property type="match status" value="1"/>
</dbReference>
<keyword evidence="6" id="KW-1185">Reference proteome</keyword>
<dbReference type="EMBL" id="CP025003">
    <property type="protein sequence ID" value="ATZ93488.1"/>
    <property type="molecule type" value="Genomic_DNA"/>
</dbReference>
<dbReference type="InterPro" id="IPR051531">
    <property type="entry name" value="N-acetyltransferase"/>
</dbReference>